<evidence type="ECO:0000259" key="1">
    <source>
        <dbReference type="SMART" id="SM00587"/>
    </source>
</evidence>
<sequence>MENISVSRSAEDKVKQFQAYLRKYENDDKLVILEAVDKPGSKPGDNYTSVLIKTKLVGTRGDGSPYTKNIITKSIVQGRAISGLVDLQALFRMEAHAYRKILPVLGPFSPQCIYADKENIIMEDLAEKGYVNCERRNFLDLDHTVVALKKLAKLHASALAVKINDPRLFDELTESLEEVIYNNISETSPMRICTEMCIKSTVKTLEIIEPRTQELQAVIDHIASYIDKTYDTLHRMFNRPKQKYHTICHGDPWTNNLLFLHDNDGKIVDLKMVDYQICRHMSVSTDIHYLIYSSVQSTLIERSYESLIKIYHAEFLKELRRLHIDEKILAGLSMEWLGTELRTYAFYGGLIGCSLVNPILAEEKDVLQYESIEFGPDNPMYSSDMNIMNVSQKKLDRVKCVASHYYRRYSLGIINDDLEPIPITT</sequence>
<name>A0AAV2NJX8_9HYME</name>
<proteinExistence type="predicted"/>
<organism evidence="2 3">
    <name type="scientific">Lasius platythorax</name>
    <dbReference type="NCBI Taxonomy" id="488582"/>
    <lineage>
        <taxon>Eukaryota</taxon>
        <taxon>Metazoa</taxon>
        <taxon>Ecdysozoa</taxon>
        <taxon>Arthropoda</taxon>
        <taxon>Hexapoda</taxon>
        <taxon>Insecta</taxon>
        <taxon>Pterygota</taxon>
        <taxon>Neoptera</taxon>
        <taxon>Endopterygota</taxon>
        <taxon>Hymenoptera</taxon>
        <taxon>Apocrita</taxon>
        <taxon>Aculeata</taxon>
        <taxon>Formicoidea</taxon>
        <taxon>Formicidae</taxon>
        <taxon>Formicinae</taxon>
        <taxon>Lasius</taxon>
        <taxon>Lasius</taxon>
    </lineage>
</organism>
<dbReference type="EMBL" id="OZ034825">
    <property type="protein sequence ID" value="CAL1679982.1"/>
    <property type="molecule type" value="Genomic_DNA"/>
</dbReference>
<feature type="domain" description="CHK kinase-like" evidence="1">
    <location>
        <begin position="120"/>
        <end position="321"/>
    </location>
</feature>
<dbReference type="AlphaFoldDB" id="A0AAV2NJX8"/>
<dbReference type="InterPro" id="IPR015897">
    <property type="entry name" value="CHK_kinase-like"/>
</dbReference>
<dbReference type="Pfam" id="PF02958">
    <property type="entry name" value="EcKL"/>
    <property type="match status" value="1"/>
</dbReference>
<gene>
    <name evidence="2" type="ORF">LPLAT_LOCUS6081</name>
</gene>
<evidence type="ECO:0000313" key="3">
    <source>
        <dbReference type="Proteomes" id="UP001497644"/>
    </source>
</evidence>
<dbReference type="SUPFAM" id="SSF56112">
    <property type="entry name" value="Protein kinase-like (PK-like)"/>
    <property type="match status" value="1"/>
</dbReference>
<evidence type="ECO:0000313" key="2">
    <source>
        <dbReference type="EMBL" id="CAL1679982.1"/>
    </source>
</evidence>
<reference evidence="2" key="1">
    <citation type="submission" date="2024-04" db="EMBL/GenBank/DDBJ databases">
        <authorList>
            <consortium name="Molecular Ecology Group"/>
        </authorList>
    </citation>
    <scope>NUCLEOTIDE SEQUENCE</scope>
</reference>
<dbReference type="PANTHER" id="PTHR11012:SF30">
    <property type="entry name" value="PROTEIN KINASE-LIKE DOMAIN-CONTAINING"/>
    <property type="match status" value="1"/>
</dbReference>
<accession>A0AAV2NJX8</accession>
<protein>
    <recommendedName>
        <fullName evidence="1">CHK kinase-like domain-containing protein</fullName>
    </recommendedName>
</protein>
<keyword evidence="3" id="KW-1185">Reference proteome</keyword>
<dbReference type="InterPro" id="IPR011009">
    <property type="entry name" value="Kinase-like_dom_sf"/>
</dbReference>
<dbReference type="SMART" id="SM00587">
    <property type="entry name" value="CHK"/>
    <property type="match status" value="1"/>
</dbReference>
<dbReference type="InterPro" id="IPR004119">
    <property type="entry name" value="EcKL"/>
</dbReference>
<dbReference type="Gene3D" id="3.90.1200.10">
    <property type="match status" value="1"/>
</dbReference>
<dbReference type="Proteomes" id="UP001497644">
    <property type="component" value="Chromosome 2"/>
</dbReference>
<dbReference type="PANTHER" id="PTHR11012">
    <property type="entry name" value="PROTEIN KINASE-LIKE DOMAIN-CONTAINING"/>
    <property type="match status" value="1"/>
</dbReference>